<keyword evidence="1 6" id="KW-0489">Methyltransferase</keyword>
<dbReference type="PRINTS" id="PR00105">
    <property type="entry name" value="C5METTRFRASE"/>
</dbReference>
<dbReference type="AlphaFoldDB" id="A0A9D1NNZ7"/>
<dbReference type="GO" id="GO:0003886">
    <property type="term" value="F:DNA (cytosine-5-)-methyltransferase activity"/>
    <property type="evidence" value="ECO:0007669"/>
    <property type="project" value="UniProtKB-EC"/>
</dbReference>
<dbReference type="GO" id="GO:0032259">
    <property type="term" value="P:methylation"/>
    <property type="evidence" value="ECO:0007669"/>
    <property type="project" value="UniProtKB-KW"/>
</dbReference>
<dbReference type="PROSITE" id="PS00094">
    <property type="entry name" value="C5_MTASE_1"/>
    <property type="match status" value="1"/>
</dbReference>
<dbReference type="EC" id="2.1.1.37" evidence="8"/>
<comment type="catalytic activity">
    <reaction evidence="5 8">
        <text>a 2'-deoxycytidine in DNA + S-adenosyl-L-methionine = a 5-methyl-2'-deoxycytidine in DNA + S-adenosyl-L-homocysteine + H(+)</text>
        <dbReference type="Rhea" id="RHEA:13681"/>
        <dbReference type="Rhea" id="RHEA-COMP:11369"/>
        <dbReference type="Rhea" id="RHEA-COMP:11370"/>
        <dbReference type="ChEBI" id="CHEBI:15378"/>
        <dbReference type="ChEBI" id="CHEBI:57856"/>
        <dbReference type="ChEBI" id="CHEBI:59789"/>
        <dbReference type="ChEBI" id="CHEBI:85452"/>
        <dbReference type="ChEBI" id="CHEBI:85454"/>
        <dbReference type="EC" id="2.1.1.37"/>
    </reaction>
</comment>
<evidence type="ECO:0000256" key="1">
    <source>
        <dbReference type="ARBA" id="ARBA00022603"/>
    </source>
</evidence>
<evidence type="ECO:0000256" key="8">
    <source>
        <dbReference type="RuleBase" id="RU000417"/>
    </source>
</evidence>
<dbReference type="SUPFAM" id="SSF53335">
    <property type="entry name" value="S-adenosyl-L-methionine-dependent methyltransferases"/>
    <property type="match status" value="1"/>
</dbReference>
<dbReference type="EMBL" id="DVOR01000156">
    <property type="protein sequence ID" value="HIV09440.1"/>
    <property type="molecule type" value="Genomic_DNA"/>
</dbReference>
<keyword evidence="3 6" id="KW-0949">S-adenosyl-L-methionine</keyword>
<accession>A0A9D1NNZ7</accession>
<evidence type="ECO:0000256" key="3">
    <source>
        <dbReference type="ARBA" id="ARBA00022691"/>
    </source>
</evidence>
<dbReference type="PROSITE" id="PS51679">
    <property type="entry name" value="SAM_MT_C5"/>
    <property type="match status" value="1"/>
</dbReference>
<evidence type="ECO:0000313" key="9">
    <source>
        <dbReference type="EMBL" id="HIV09440.1"/>
    </source>
</evidence>
<dbReference type="NCBIfam" id="TIGR00675">
    <property type="entry name" value="dcm"/>
    <property type="match status" value="1"/>
</dbReference>
<evidence type="ECO:0000256" key="5">
    <source>
        <dbReference type="ARBA" id="ARBA00047422"/>
    </source>
</evidence>
<dbReference type="Gene3D" id="3.40.50.150">
    <property type="entry name" value="Vaccinia Virus protein VP39"/>
    <property type="match status" value="1"/>
</dbReference>
<dbReference type="Proteomes" id="UP000886845">
    <property type="component" value="Unassembled WGS sequence"/>
</dbReference>
<evidence type="ECO:0000256" key="7">
    <source>
        <dbReference type="RuleBase" id="RU000416"/>
    </source>
</evidence>
<sequence>MRENKDIRVVELFAGVGGFRLGLEQVSERFKTVWANQWEPGKTVQHAFTCYTHHFGAGPNHVNQDIALVKNEIPEHDLLVGGFPCQDYSVARTGAQGMEGKKGVLWWSINDVITEHHPQYVLLENVDRLLKSPTKQRGRDFGVILRCLLDQGYAVEWRVVNAADYGNAQRRRRTFIFAYRKDTALGEALANHIKEDADYALKDTILHDGFFAKAFPIEGDMADERKYTQTSVGPVEFPDLANVSDSFAAPFYSAGVMSDGKVLSFETTPVHEPPTPLGKIRLTDEVPARFFLNGALDKWKFLKGAKRIPRVKPNGDPYFFSEGPVRFPDALELPARTMLTSEGSVNRSSHVITDAQTGRLRILTPVECERLNGFPDGWTDVPGVPEKFRYFAMGNALVVPLITRMGKRLLEAMEDEANGGGSSQRATPPIACQLTLFEPNDGENKSL</sequence>
<evidence type="ECO:0000256" key="2">
    <source>
        <dbReference type="ARBA" id="ARBA00022679"/>
    </source>
</evidence>
<comment type="caution">
    <text evidence="9">The sequence shown here is derived from an EMBL/GenBank/DDBJ whole genome shotgun (WGS) entry which is preliminary data.</text>
</comment>
<reference evidence="9" key="1">
    <citation type="submission" date="2020-10" db="EMBL/GenBank/DDBJ databases">
        <authorList>
            <person name="Gilroy R."/>
        </authorList>
    </citation>
    <scope>NUCLEOTIDE SEQUENCE</scope>
    <source>
        <strain evidence="9">35461</strain>
    </source>
</reference>
<dbReference type="PROSITE" id="PS00095">
    <property type="entry name" value="C5_MTASE_2"/>
    <property type="match status" value="1"/>
</dbReference>
<name>A0A9D1NNZ7_9BACT</name>
<organism evidence="9 10">
    <name type="scientific">Candidatus Spyradenecus faecavium</name>
    <dbReference type="NCBI Taxonomy" id="2840947"/>
    <lineage>
        <taxon>Bacteria</taxon>
        <taxon>Pseudomonadati</taxon>
        <taxon>Lentisphaerota</taxon>
        <taxon>Lentisphaeria</taxon>
        <taxon>Lentisphaerales</taxon>
        <taxon>Lentisphaeraceae</taxon>
        <taxon>Lentisphaeraceae incertae sedis</taxon>
        <taxon>Candidatus Spyradenecus</taxon>
    </lineage>
</organism>
<dbReference type="Gene3D" id="3.90.120.10">
    <property type="entry name" value="DNA Methylase, subunit A, domain 2"/>
    <property type="match status" value="1"/>
</dbReference>
<dbReference type="InterPro" id="IPR018117">
    <property type="entry name" value="C5_DNA_meth_AS"/>
</dbReference>
<gene>
    <name evidence="9" type="primary">dcm</name>
    <name evidence="9" type="ORF">IAC79_04930</name>
</gene>
<dbReference type="PANTHER" id="PTHR46098">
    <property type="entry name" value="TRNA (CYTOSINE(38)-C(5))-METHYLTRANSFERASE"/>
    <property type="match status" value="1"/>
</dbReference>
<dbReference type="PANTHER" id="PTHR46098:SF1">
    <property type="entry name" value="TRNA (CYTOSINE(38)-C(5))-METHYLTRANSFERASE"/>
    <property type="match status" value="1"/>
</dbReference>
<comment type="similarity">
    <text evidence="6 7">Belongs to the class I-like SAM-binding methyltransferase superfamily. C5-methyltransferase family.</text>
</comment>
<keyword evidence="4" id="KW-0680">Restriction system</keyword>
<evidence type="ECO:0000256" key="6">
    <source>
        <dbReference type="PROSITE-ProRule" id="PRU01016"/>
    </source>
</evidence>
<evidence type="ECO:0000256" key="4">
    <source>
        <dbReference type="ARBA" id="ARBA00022747"/>
    </source>
</evidence>
<feature type="active site" evidence="6">
    <location>
        <position position="85"/>
    </location>
</feature>
<dbReference type="InterPro" id="IPR029063">
    <property type="entry name" value="SAM-dependent_MTases_sf"/>
</dbReference>
<proteinExistence type="inferred from homology"/>
<protein>
    <recommendedName>
        <fullName evidence="8">Cytosine-specific methyltransferase</fullName>
        <ecNumber evidence="8">2.1.1.37</ecNumber>
    </recommendedName>
</protein>
<evidence type="ECO:0000313" key="10">
    <source>
        <dbReference type="Proteomes" id="UP000886845"/>
    </source>
</evidence>
<dbReference type="InterPro" id="IPR050750">
    <property type="entry name" value="C5-MTase"/>
</dbReference>
<dbReference type="Pfam" id="PF00145">
    <property type="entry name" value="DNA_methylase"/>
    <property type="match status" value="1"/>
</dbReference>
<dbReference type="GO" id="GO:0009307">
    <property type="term" value="P:DNA restriction-modification system"/>
    <property type="evidence" value="ECO:0007669"/>
    <property type="project" value="UniProtKB-KW"/>
</dbReference>
<dbReference type="InterPro" id="IPR031303">
    <property type="entry name" value="C5_meth_CS"/>
</dbReference>
<reference evidence="9" key="2">
    <citation type="journal article" date="2021" name="PeerJ">
        <title>Extensive microbial diversity within the chicken gut microbiome revealed by metagenomics and culture.</title>
        <authorList>
            <person name="Gilroy R."/>
            <person name="Ravi A."/>
            <person name="Getino M."/>
            <person name="Pursley I."/>
            <person name="Horton D.L."/>
            <person name="Alikhan N.F."/>
            <person name="Baker D."/>
            <person name="Gharbi K."/>
            <person name="Hall N."/>
            <person name="Watson M."/>
            <person name="Adriaenssens E.M."/>
            <person name="Foster-Nyarko E."/>
            <person name="Jarju S."/>
            <person name="Secka A."/>
            <person name="Antonio M."/>
            <person name="Oren A."/>
            <person name="Chaudhuri R.R."/>
            <person name="La Ragione R."/>
            <person name="Hildebrand F."/>
            <person name="Pallen M.J."/>
        </authorList>
    </citation>
    <scope>NUCLEOTIDE SEQUENCE</scope>
    <source>
        <strain evidence="9">35461</strain>
    </source>
</reference>
<keyword evidence="2 6" id="KW-0808">Transferase</keyword>
<dbReference type="InterPro" id="IPR001525">
    <property type="entry name" value="C5_MeTfrase"/>
</dbReference>